<dbReference type="EMBL" id="CP036525">
    <property type="protein sequence ID" value="QDT02203.1"/>
    <property type="molecule type" value="Genomic_DNA"/>
</dbReference>
<sequence>MARSDKDLFVSILRDLARQVAALDDADFEDIASGAAKLQLGLQGRRGQATAKPAAKSTEEDFRELIKQLQTVATREEGEKLLNEEAALKDELTRLAKCIDVPVRKGDQLDLIRSRIIEATIGYRLSSAAIQGSHEPDESSTE</sequence>
<proteinExistence type="predicted"/>
<organism evidence="1 2">
    <name type="scientific">Rubripirellula lacrimiformis</name>
    <dbReference type="NCBI Taxonomy" id="1930273"/>
    <lineage>
        <taxon>Bacteria</taxon>
        <taxon>Pseudomonadati</taxon>
        <taxon>Planctomycetota</taxon>
        <taxon>Planctomycetia</taxon>
        <taxon>Pirellulales</taxon>
        <taxon>Pirellulaceae</taxon>
        <taxon>Rubripirellula</taxon>
    </lineage>
</organism>
<accession>A0A517N4Z3</accession>
<evidence type="ECO:0000313" key="1">
    <source>
        <dbReference type="EMBL" id="QDT02203.1"/>
    </source>
</evidence>
<name>A0A517N4Z3_9BACT</name>
<protein>
    <submittedName>
        <fullName evidence="1">Uncharacterized protein</fullName>
    </submittedName>
</protein>
<evidence type="ECO:0000313" key="2">
    <source>
        <dbReference type="Proteomes" id="UP000318538"/>
    </source>
</evidence>
<dbReference type="OrthoDB" id="1551150at2"/>
<keyword evidence="2" id="KW-1185">Reference proteome</keyword>
<dbReference type="Proteomes" id="UP000318538">
    <property type="component" value="Chromosome"/>
</dbReference>
<gene>
    <name evidence="1" type="ORF">K227x_05750</name>
</gene>
<dbReference type="KEGG" id="rlc:K227x_05750"/>
<dbReference type="AlphaFoldDB" id="A0A517N4Z3"/>
<reference evidence="1 2" key="1">
    <citation type="submission" date="2019-02" db="EMBL/GenBank/DDBJ databases">
        <title>Deep-cultivation of Planctomycetes and their phenomic and genomic characterization uncovers novel biology.</title>
        <authorList>
            <person name="Wiegand S."/>
            <person name="Jogler M."/>
            <person name="Boedeker C."/>
            <person name="Pinto D."/>
            <person name="Vollmers J."/>
            <person name="Rivas-Marin E."/>
            <person name="Kohn T."/>
            <person name="Peeters S.H."/>
            <person name="Heuer A."/>
            <person name="Rast P."/>
            <person name="Oberbeckmann S."/>
            <person name="Bunk B."/>
            <person name="Jeske O."/>
            <person name="Meyerdierks A."/>
            <person name="Storesund J.E."/>
            <person name="Kallscheuer N."/>
            <person name="Luecker S."/>
            <person name="Lage O.M."/>
            <person name="Pohl T."/>
            <person name="Merkel B.J."/>
            <person name="Hornburger P."/>
            <person name="Mueller R.-W."/>
            <person name="Bruemmer F."/>
            <person name="Labrenz M."/>
            <person name="Spormann A.M."/>
            <person name="Op den Camp H."/>
            <person name="Overmann J."/>
            <person name="Amann R."/>
            <person name="Jetten M.S.M."/>
            <person name="Mascher T."/>
            <person name="Medema M.H."/>
            <person name="Devos D.P."/>
            <person name="Kaster A.-K."/>
            <person name="Ovreas L."/>
            <person name="Rohde M."/>
            <person name="Galperin M.Y."/>
            <person name="Jogler C."/>
        </authorList>
    </citation>
    <scope>NUCLEOTIDE SEQUENCE [LARGE SCALE GENOMIC DNA]</scope>
    <source>
        <strain evidence="1 2">K22_7</strain>
    </source>
</reference>
<dbReference type="RefSeq" id="WP_145167959.1">
    <property type="nucleotide sequence ID" value="NZ_CP036525.1"/>
</dbReference>